<feature type="transmembrane region" description="Helical" evidence="1">
    <location>
        <begin position="64"/>
        <end position="90"/>
    </location>
</feature>
<proteinExistence type="predicted"/>
<feature type="transmembrane region" description="Helical" evidence="1">
    <location>
        <begin position="127"/>
        <end position="144"/>
    </location>
</feature>
<keyword evidence="1" id="KW-1133">Transmembrane helix</keyword>
<evidence type="ECO:0000313" key="3">
    <source>
        <dbReference type="Proteomes" id="UP000273154"/>
    </source>
</evidence>
<dbReference type="RefSeq" id="WP_126421878.1">
    <property type="nucleotide sequence ID" value="NZ_AP019367.1"/>
</dbReference>
<name>A0A3G9K893_9ACTN</name>
<dbReference type="OrthoDB" id="3194751at2"/>
<dbReference type="GeneID" id="88848945"/>
<accession>A0A3G9K893</accession>
<feature type="transmembrane region" description="Helical" evidence="1">
    <location>
        <begin position="262"/>
        <end position="282"/>
    </location>
</feature>
<protein>
    <submittedName>
        <fullName evidence="2">Uncharacterized protein</fullName>
    </submittedName>
</protein>
<dbReference type="Proteomes" id="UP000273154">
    <property type="component" value="Chromosome"/>
</dbReference>
<feature type="transmembrane region" description="Helical" evidence="1">
    <location>
        <begin position="221"/>
        <end position="241"/>
    </location>
</feature>
<dbReference type="AlphaFoldDB" id="A0A3G9K893"/>
<keyword evidence="1" id="KW-0812">Transmembrane</keyword>
<evidence type="ECO:0000256" key="1">
    <source>
        <dbReference type="SAM" id="Phobius"/>
    </source>
</evidence>
<feature type="transmembrane region" description="Helical" evidence="1">
    <location>
        <begin position="191"/>
        <end position="215"/>
    </location>
</feature>
<evidence type="ECO:0000313" key="2">
    <source>
        <dbReference type="EMBL" id="BBH50229.1"/>
    </source>
</evidence>
<organism evidence="2 3">
    <name type="scientific">Parolsenella catena</name>
    <dbReference type="NCBI Taxonomy" id="2003188"/>
    <lineage>
        <taxon>Bacteria</taxon>
        <taxon>Bacillati</taxon>
        <taxon>Actinomycetota</taxon>
        <taxon>Coriobacteriia</taxon>
        <taxon>Coriobacteriales</taxon>
        <taxon>Atopobiaceae</taxon>
        <taxon>Parolsenella</taxon>
    </lineage>
</organism>
<sequence length="315" mass="33065">MADEQAVATRSLKPLGVGYLVWHCISKLAILVILMFTTLAYAGIYSVQGQLPQTVSLMGFDVSAWLFIGGSWAILALVTLAGISFAVSALTFQREHVRLTRAIILGRIMFALCVIDLLTSVVQGDSVSIITGSVSLVLTGSLALEVRRASRGIDQGAPQKSFVAEAIDEEPVRLESLSDAARSRFRATSGYATIMLVWGALRVLYGIATLISLPLASGARYVMYGLASSLVIMCVGVYLIVAGRYGKTALSGSGKLDTFMGLCRIGVIVAGAALVLFVFLLLGGLAPAAGETFCAVVDLALCGAGLFSASKLKEA</sequence>
<keyword evidence="3" id="KW-1185">Reference proteome</keyword>
<reference evidence="3" key="1">
    <citation type="submission" date="2018-11" db="EMBL/GenBank/DDBJ databases">
        <title>Comparative genomics of Parolsenella catena and Libanicoccus massiliensis: Reclassification of Libanicoccus massiliensis as Parolsenella massiliensis comb. nov.</title>
        <authorList>
            <person name="Sakamoto M."/>
            <person name="Ikeyama N."/>
            <person name="Murakami T."/>
            <person name="Mori H."/>
            <person name="Yuki M."/>
            <person name="Ohkuma M."/>
        </authorList>
    </citation>
    <scope>NUCLEOTIDE SEQUENCE [LARGE SCALE GENOMIC DNA]</scope>
    <source>
        <strain evidence="3">JCM 31932</strain>
    </source>
</reference>
<dbReference type="KEGG" id="pcat:Pcatena_08160"/>
<feature type="transmembrane region" description="Helical" evidence="1">
    <location>
        <begin position="102"/>
        <end position="121"/>
    </location>
</feature>
<feature type="transmembrane region" description="Helical" evidence="1">
    <location>
        <begin position="20"/>
        <end position="44"/>
    </location>
</feature>
<dbReference type="EMBL" id="AP019367">
    <property type="protein sequence ID" value="BBH50229.1"/>
    <property type="molecule type" value="Genomic_DNA"/>
</dbReference>
<gene>
    <name evidence="2" type="ORF">Pcatena_08160</name>
</gene>
<keyword evidence="1" id="KW-0472">Membrane</keyword>